<keyword evidence="3" id="KW-0597">Phosphoprotein</keyword>
<evidence type="ECO:0000256" key="4">
    <source>
        <dbReference type="ARBA" id="ARBA00022679"/>
    </source>
</evidence>
<dbReference type="InterPro" id="IPR003661">
    <property type="entry name" value="HisK_dim/P_dom"/>
</dbReference>
<dbReference type="SUPFAM" id="SSF47384">
    <property type="entry name" value="Homodimeric domain of signal transducing histidine kinase"/>
    <property type="match status" value="1"/>
</dbReference>
<sequence>MPGTYPFIDVAVLDGIRERFVRGDALVVISPDLTSVIWANGPGAAMFDFDRIDDILGSDPGLAVQTKRQIMALDGSQAGTTRTVSARLASGLTSRLVRFEIFDIRLPDGMPARVLAAAGQQTAPEAAISGLGDESTHVALLDEAGAVLASSAHFEALGILPTTLSDLVVEVRDEENRMVKRRVRAGKRSVPAGIARLADDPYRHLLFVVAERESEEAAALEAVSEAVPVATVAAAVIADAEVPSPDDAPSPEYDDTPDAAEPAAETALAEAPEEVSAPPTPPQAFVHDPNAAPARFVWKVDADTVFSEISPEFAATVGPLAADVIGRRFADVARVFGFDGDGTIAALLEGRDTWSGRAVLWPIQGTSLRAPVDLAALPVYSRERTFLGFRGFGVVRIGEAQDDPEAIGLALVAGPAAPQETTTVDFPQQEDAPPAGIVDLGEKLSQKLEAAADSGKESQDPFQGEKPALELTASAGRRLHDKIIRLEEHRAPRSEGGLTPTERNAFREIADRLRREGIGITKRQAPSSQEPREEPKAEPDKNEIRTSAPAEGGPDRDIIAEAAAADKAMAKVPDAEPVPDPRAPVSAAAEAEVAPQAEAEENAIVQDNTAPASSGTIASSPAPAEPVLPEAKQEAEPAPAEAAEEGNDDDISIIARLPLPVLIHSGDIVHYANQALLDLTGYETTEALIEAGGLEALFAERRMGEDGKPGAMVLRRADGGERAVEAHLQSVPWKSGRALMLSLMPQPNVPDELQAGAAELSEEEKRALQTRIDELTGILDTATDGVVIIGSDGLIRSMNHSAAALFGYEPEQIKGKSFSMLFAIESQRAALDYLDGLADNGVASVLNDGREVIGREAQGRFIPMFMTIGKLAASNSYCAVLRDITHWKRAEEELTNARREAERASSQKTEFLARISHEIRTPLNAIIGFSELMSDEKFGPIGNERYRDYLRDINRSGNHVLALVNDLLDISKIEAGGLDMEFEAVSLNEAIAEAVAIMQPQANRERVIIRSSFPANLPDIVADARSIKQIALNLLSNAVRFTAPGGQVIVSTSYEANGGVVMRVRDTGVGMSPAEIEQALKPFKQVNALKRTPSDGHADWRQDGTGLGLPLTKAMVEANRAAFSIESTPGSGTMVEVSFPSTRVLAD</sequence>
<dbReference type="EC" id="2.7.13.3" evidence="2"/>
<evidence type="ECO:0000256" key="3">
    <source>
        <dbReference type="ARBA" id="ARBA00022553"/>
    </source>
</evidence>
<feature type="region of interest" description="Disordered" evidence="7">
    <location>
        <begin position="610"/>
        <end position="647"/>
    </location>
</feature>
<dbReference type="InterPro" id="IPR013767">
    <property type="entry name" value="PAS_fold"/>
</dbReference>
<dbReference type="PROSITE" id="PS50109">
    <property type="entry name" value="HIS_KIN"/>
    <property type="match status" value="1"/>
</dbReference>
<proteinExistence type="predicted"/>
<comment type="caution">
    <text evidence="10">The sequence shown here is derived from an EMBL/GenBank/DDBJ whole genome shotgun (WGS) entry which is preliminary data.</text>
</comment>
<dbReference type="Pfam" id="PF13426">
    <property type="entry name" value="PAS_9"/>
    <property type="match status" value="1"/>
</dbReference>
<dbReference type="PANTHER" id="PTHR43047">
    <property type="entry name" value="TWO-COMPONENT HISTIDINE PROTEIN KINASE"/>
    <property type="match status" value="1"/>
</dbReference>
<dbReference type="SMART" id="SM00387">
    <property type="entry name" value="HATPase_c"/>
    <property type="match status" value="1"/>
</dbReference>
<evidence type="ECO:0000313" key="10">
    <source>
        <dbReference type="EMBL" id="GAB1580958.1"/>
    </source>
</evidence>
<evidence type="ECO:0000313" key="11">
    <source>
        <dbReference type="Proteomes" id="UP001628091"/>
    </source>
</evidence>
<feature type="domain" description="Histidine kinase" evidence="8">
    <location>
        <begin position="914"/>
        <end position="1143"/>
    </location>
</feature>
<dbReference type="SMART" id="SM00388">
    <property type="entry name" value="HisKA"/>
    <property type="match status" value="1"/>
</dbReference>
<dbReference type="PANTHER" id="PTHR43047:SF72">
    <property type="entry name" value="OSMOSENSING HISTIDINE PROTEIN KINASE SLN1"/>
    <property type="match status" value="1"/>
</dbReference>
<feature type="compositionally biased region" description="Polar residues" evidence="7">
    <location>
        <begin position="610"/>
        <end position="619"/>
    </location>
</feature>
<keyword evidence="4" id="KW-0808">Transferase</keyword>
<feature type="domain" description="PAS" evidence="9">
    <location>
        <begin position="771"/>
        <end position="841"/>
    </location>
</feature>
<feature type="compositionally biased region" description="Low complexity" evidence="7">
    <location>
        <begin position="583"/>
        <end position="595"/>
    </location>
</feature>
<name>A0ABQ0GWD5_9HYPH</name>
<dbReference type="InterPro" id="IPR035965">
    <property type="entry name" value="PAS-like_dom_sf"/>
</dbReference>
<dbReference type="InterPro" id="IPR000014">
    <property type="entry name" value="PAS"/>
</dbReference>
<evidence type="ECO:0000256" key="1">
    <source>
        <dbReference type="ARBA" id="ARBA00000085"/>
    </source>
</evidence>
<organism evidence="10 11">
    <name type="scientific">Phyllobacterium phragmitis</name>
    <dbReference type="NCBI Taxonomy" id="2670329"/>
    <lineage>
        <taxon>Bacteria</taxon>
        <taxon>Pseudomonadati</taxon>
        <taxon>Pseudomonadota</taxon>
        <taxon>Alphaproteobacteria</taxon>
        <taxon>Hyphomicrobiales</taxon>
        <taxon>Phyllobacteriaceae</taxon>
        <taxon>Phyllobacterium</taxon>
    </lineage>
</organism>
<dbReference type="InterPro" id="IPR003594">
    <property type="entry name" value="HATPase_dom"/>
</dbReference>
<evidence type="ECO:0000256" key="6">
    <source>
        <dbReference type="SAM" id="Coils"/>
    </source>
</evidence>
<dbReference type="Pfam" id="PF02518">
    <property type="entry name" value="HATPase_c"/>
    <property type="match status" value="1"/>
</dbReference>
<dbReference type="SUPFAM" id="SSF55874">
    <property type="entry name" value="ATPase domain of HSP90 chaperone/DNA topoisomerase II/histidine kinase"/>
    <property type="match status" value="1"/>
</dbReference>
<dbReference type="InterPro" id="IPR036097">
    <property type="entry name" value="HisK_dim/P_sf"/>
</dbReference>
<comment type="catalytic activity">
    <reaction evidence="1">
        <text>ATP + protein L-histidine = ADP + protein N-phospho-L-histidine.</text>
        <dbReference type="EC" id="2.7.13.3"/>
    </reaction>
</comment>
<dbReference type="PROSITE" id="PS50112">
    <property type="entry name" value="PAS"/>
    <property type="match status" value="1"/>
</dbReference>
<evidence type="ECO:0000256" key="2">
    <source>
        <dbReference type="ARBA" id="ARBA00012438"/>
    </source>
</evidence>
<dbReference type="Pfam" id="PF00512">
    <property type="entry name" value="HisKA"/>
    <property type="match status" value="1"/>
</dbReference>
<reference evidence="10 11" key="1">
    <citation type="submission" date="2024-10" db="EMBL/GenBank/DDBJ databases">
        <title>Isolation, draft genome sequencing and identification of Phyllobacterium sp. NSA23, isolated from leaf soil.</title>
        <authorList>
            <person name="Akita H."/>
        </authorList>
    </citation>
    <scope>NUCLEOTIDE SEQUENCE [LARGE SCALE GENOMIC DNA]</scope>
    <source>
        <strain evidence="10 11">NSA23</strain>
    </source>
</reference>
<feature type="coiled-coil region" evidence="6">
    <location>
        <begin position="884"/>
        <end position="914"/>
    </location>
</feature>
<dbReference type="CDD" id="cd00130">
    <property type="entry name" value="PAS"/>
    <property type="match status" value="1"/>
</dbReference>
<dbReference type="InterPro" id="IPR036890">
    <property type="entry name" value="HATPase_C_sf"/>
</dbReference>
<feature type="compositionally biased region" description="Basic and acidic residues" evidence="7">
    <location>
        <begin position="481"/>
        <end position="493"/>
    </location>
</feature>
<dbReference type="SMART" id="SM00091">
    <property type="entry name" value="PAS"/>
    <property type="match status" value="2"/>
</dbReference>
<dbReference type="EMBL" id="BAAFZP010000001">
    <property type="protein sequence ID" value="GAB1580958.1"/>
    <property type="molecule type" value="Genomic_DNA"/>
</dbReference>
<gene>
    <name evidence="10" type="ORF">PPNSA23_09010</name>
</gene>
<feature type="region of interest" description="Disordered" evidence="7">
    <location>
        <begin position="240"/>
        <end position="286"/>
    </location>
</feature>
<protein>
    <recommendedName>
        <fullName evidence="2">histidine kinase</fullName>
        <ecNumber evidence="2">2.7.13.3</ecNumber>
    </recommendedName>
</protein>
<feature type="compositionally biased region" description="Low complexity" evidence="7">
    <location>
        <begin position="560"/>
        <end position="572"/>
    </location>
</feature>
<dbReference type="PRINTS" id="PR00344">
    <property type="entry name" value="BCTRLSENSOR"/>
</dbReference>
<dbReference type="Pfam" id="PF00989">
    <property type="entry name" value="PAS"/>
    <property type="match status" value="1"/>
</dbReference>
<dbReference type="RefSeq" id="WP_407863870.1">
    <property type="nucleotide sequence ID" value="NZ_BAAFZP010000001.1"/>
</dbReference>
<feature type="region of interest" description="Disordered" evidence="7">
    <location>
        <begin position="448"/>
        <end position="595"/>
    </location>
</feature>
<feature type="compositionally biased region" description="Basic and acidic residues" evidence="7">
    <location>
        <begin position="530"/>
        <end position="544"/>
    </location>
</feature>
<dbReference type="SUPFAM" id="SSF55785">
    <property type="entry name" value="PYP-like sensor domain (PAS domain)"/>
    <property type="match status" value="1"/>
</dbReference>
<keyword evidence="6" id="KW-0175">Coiled coil</keyword>
<keyword evidence="5" id="KW-0418">Kinase</keyword>
<evidence type="ECO:0000259" key="9">
    <source>
        <dbReference type="PROSITE" id="PS50112"/>
    </source>
</evidence>
<evidence type="ECO:0000259" key="8">
    <source>
        <dbReference type="PROSITE" id="PS50109"/>
    </source>
</evidence>
<dbReference type="Gene3D" id="1.10.287.130">
    <property type="match status" value="1"/>
</dbReference>
<dbReference type="InterPro" id="IPR005467">
    <property type="entry name" value="His_kinase_dom"/>
</dbReference>
<evidence type="ECO:0000256" key="7">
    <source>
        <dbReference type="SAM" id="MobiDB-lite"/>
    </source>
</evidence>
<keyword evidence="11" id="KW-1185">Reference proteome</keyword>
<dbReference type="InterPro" id="IPR004358">
    <property type="entry name" value="Sig_transdc_His_kin-like_C"/>
</dbReference>
<feature type="compositionally biased region" description="Low complexity" evidence="7">
    <location>
        <begin position="259"/>
        <end position="270"/>
    </location>
</feature>
<dbReference type="Gene3D" id="3.30.450.20">
    <property type="entry name" value="PAS domain"/>
    <property type="match status" value="1"/>
</dbReference>
<dbReference type="NCBIfam" id="TIGR00229">
    <property type="entry name" value="sensory_box"/>
    <property type="match status" value="1"/>
</dbReference>
<evidence type="ECO:0000256" key="5">
    <source>
        <dbReference type="ARBA" id="ARBA00022777"/>
    </source>
</evidence>
<dbReference type="CDD" id="cd00082">
    <property type="entry name" value="HisKA"/>
    <property type="match status" value="1"/>
</dbReference>
<dbReference type="Gene3D" id="3.30.565.10">
    <property type="entry name" value="Histidine kinase-like ATPase, C-terminal domain"/>
    <property type="match status" value="1"/>
</dbReference>
<feature type="compositionally biased region" description="Basic and acidic residues" evidence="7">
    <location>
        <begin position="504"/>
        <end position="517"/>
    </location>
</feature>
<dbReference type="Proteomes" id="UP001628091">
    <property type="component" value="Unassembled WGS sequence"/>
</dbReference>
<accession>A0ABQ0GWD5</accession>